<dbReference type="InterPro" id="IPR007235">
    <property type="entry name" value="Glyco_trans_28_C"/>
</dbReference>
<dbReference type="AlphaFoldDB" id="C0QCZ3"/>
<keyword evidence="3" id="KW-1185">Reference proteome</keyword>
<dbReference type="PANTHER" id="PTHR21015">
    <property type="entry name" value="UDP-N-ACETYLGLUCOSAMINE--N-ACETYLMURAMYL-(PENTAPEPTIDE) PYROPHOSPHORYL-UNDECAPRENOL N-ACETYLGLUCOSAMINE TRANSFERASE 1"/>
    <property type="match status" value="1"/>
</dbReference>
<dbReference type="STRING" id="177437.HRM2_41690"/>
<dbReference type="PANTHER" id="PTHR21015:SF28">
    <property type="entry name" value="SLL1722 PROTEIN"/>
    <property type="match status" value="1"/>
</dbReference>
<protein>
    <submittedName>
        <fullName evidence="2">Glycosyl transferase family protein</fullName>
    </submittedName>
</protein>
<dbReference type="OrthoDB" id="503443at2"/>
<accession>C0QCZ3</accession>
<dbReference type="eggNOG" id="COG4671">
    <property type="taxonomic scope" value="Bacteria"/>
</dbReference>
<keyword evidence="2" id="KW-0808">Transferase</keyword>
<feature type="domain" description="Glycosyl transferase family 28 C-terminal" evidence="1">
    <location>
        <begin position="224"/>
        <end position="355"/>
    </location>
</feature>
<proteinExistence type="predicted"/>
<dbReference type="GO" id="GO:0016758">
    <property type="term" value="F:hexosyltransferase activity"/>
    <property type="evidence" value="ECO:0007669"/>
    <property type="project" value="InterPro"/>
</dbReference>
<dbReference type="Pfam" id="PF04101">
    <property type="entry name" value="Glyco_tran_28_C"/>
    <property type="match status" value="1"/>
</dbReference>
<gene>
    <name evidence="2" type="ordered locus">HRM2_41690</name>
</gene>
<dbReference type="SUPFAM" id="SSF53756">
    <property type="entry name" value="UDP-Glycosyltransferase/glycogen phosphorylase"/>
    <property type="match status" value="1"/>
</dbReference>
<organism evidence="2 3">
    <name type="scientific">Desulforapulum autotrophicum (strain ATCC 43914 / DSM 3382 / VKM B-1955 / HRM2)</name>
    <name type="common">Desulfobacterium autotrophicum</name>
    <dbReference type="NCBI Taxonomy" id="177437"/>
    <lineage>
        <taxon>Bacteria</taxon>
        <taxon>Pseudomonadati</taxon>
        <taxon>Thermodesulfobacteriota</taxon>
        <taxon>Desulfobacteria</taxon>
        <taxon>Desulfobacterales</taxon>
        <taxon>Desulfobacteraceae</taxon>
        <taxon>Desulforapulum</taxon>
    </lineage>
</organism>
<dbReference type="KEGG" id="dat:HRM2_41690"/>
<name>C0QCZ3_DESAH</name>
<dbReference type="Proteomes" id="UP000000442">
    <property type="component" value="Chromosome"/>
</dbReference>
<dbReference type="CAZy" id="GT1">
    <property type="family name" value="Glycosyltransferase Family 1"/>
</dbReference>
<sequence>MKIIVYCQHVLGVGHFFRTLEIVKALNAHDIVLVTGGAALPCPVPAHVRQVNLPGLMMDDHFNGLYSVDPARTVEAVKHERQQILEQLFFDERPDFFLVELYPFGRKAFRFELDPVLSLIRQDKGIQCRVVCSIRDILVEKNDVTAYETRVVNTLNQYFDGVLIHSDPKLIRLDSSFSRMAEVRIPIVYTGFVTPLPDPSAVAGVRKALGITSGQSLVVVSAGGGTVGAPLLKAALLAHRHLVNRDRVKMMVLTGPYMDEEAVDAIHSLAGEGVRVEPFWADFITLLAAADLSISMAGYNTCMNLVAAGVTALVWPFDQNREQRTRAGMLADFADMTMLEQAHLEPKVLAGMIQERLVAGKNKIVQPLDLGGAQAVGKWIEQKERP</sequence>
<reference evidence="2 3" key="1">
    <citation type="journal article" date="2009" name="Environ. Microbiol.">
        <title>Genome sequence of Desulfobacterium autotrophicum HRM2, a marine sulfate reducer oxidizing organic carbon completely to carbon dioxide.</title>
        <authorList>
            <person name="Strittmatter A.W."/>
            <person name="Liesegang H."/>
            <person name="Rabus R."/>
            <person name="Decker I."/>
            <person name="Amann J."/>
            <person name="Andres S."/>
            <person name="Henne A."/>
            <person name="Fricke W.F."/>
            <person name="Martinez-Arias R."/>
            <person name="Bartels D."/>
            <person name="Goesmann A."/>
            <person name="Krause L."/>
            <person name="Puehler A."/>
            <person name="Klenk H.P."/>
            <person name="Richter M."/>
            <person name="Schuler M."/>
            <person name="Gloeckner F.O."/>
            <person name="Meyerdierks A."/>
            <person name="Gottschalk G."/>
            <person name="Amann R."/>
        </authorList>
    </citation>
    <scope>NUCLEOTIDE SEQUENCE [LARGE SCALE GENOMIC DNA]</scope>
    <source>
        <strain evidence="3">ATCC 43914 / DSM 3382 / HRM2</strain>
    </source>
</reference>
<evidence type="ECO:0000313" key="3">
    <source>
        <dbReference type="Proteomes" id="UP000000442"/>
    </source>
</evidence>
<evidence type="ECO:0000259" key="1">
    <source>
        <dbReference type="Pfam" id="PF04101"/>
    </source>
</evidence>
<dbReference type="Gene3D" id="3.40.50.2000">
    <property type="entry name" value="Glycogen Phosphorylase B"/>
    <property type="match status" value="1"/>
</dbReference>
<dbReference type="EMBL" id="CP001087">
    <property type="protein sequence ID" value="ACN17225.1"/>
    <property type="molecule type" value="Genomic_DNA"/>
</dbReference>
<dbReference type="RefSeq" id="WP_015905958.1">
    <property type="nucleotide sequence ID" value="NC_012108.1"/>
</dbReference>
<dbReference type="HOGENOM" id="CLU_055279_0_0_7"/>
<evidence type="ECO:0000313" key="2">
    <source>
        <dbReference type="EMBL" id="ACN17225.1"/>
    </source>
</evidence>